<comment type="caution">
    <text evidence="1">The sequence shown here is derived from an EMBL/GenBank/DDBJ whole genome shotgun (WGS) entry which is preliminary data.</text>
</comment>
<sequence length="102" mass="11611">MGHTRHSNGLTLSFENLPELWTALTDGQGQGDRGVLDRFKLIVIPAGLWGIWRTRNARIFKDQPVYFENLWEETAALIQDWGRYLVGAKAVIVTEGTIRVEE</sequence>
<proteinExistence type="predicted"/>
<name>A0AAV9E9P0_ACOCL</name>
<dbReference type="EMBL" id="JAUJYO010000008">
    <property type="protein sequence ID" value="KAK1310181.1"/>
    <property type="molecule type" value="Genomic_DNA"/>
</dbReference>
<dbReference type="Proteomes" id="UP001180020">
    <property type="component" value="Unassembled WGS sequence"/>
</dbReference>
<evidence type="ECO:0000313" key="2">
    <source>
        <dbReference type="Proteomes" id="UP001180020"/>
    </source>
</evidence>
<reference evidence="1" key="1">
    <citation type="journal article" date="2023" name="Nat. Commun.">
        <title>Diploid and tetraploid genomes of Acorus and the evolution of monocots.</title>
        <authorList>
            <person name="Ma L."/>
            <person name="Liu K.W."/>
            <person name="Li Z."/>
            <person name="Hsiao Y.Y."/>
            <person name="Qi Y."/>
            <person name="Fu T."/>
            <person name="Tang G.D."/>
            <person name="Zhang D."/>
            <person name="Sun W.H."/>
            <person name="Liu D.K."/>
            <person name="Li Y."/>
            <person name="Chen G.Z."/>
            <person name="Liu X.D."/>
            <person name="Liao X.Y."/>
            <person name="Jiang Y.T."/>
            <person name="Yu X."/>
            <person name="Hao Y."/>
            <person name="Huang J."/>
            <person name="Zhao X.W."/>
            <person name="Ke S."/>
            <person name="Chen Y.Y."/>
            <person name="Wu W.L."/>
            <person name="Hsu J.L."/>
            <person name="Lin Y.F."/>
            <person name="Huang M.D."/>
            <person name="Li C.Y."/>
            <person name="Huang L."/>
            <person name="Wang Z.W."/>
            <person name="Zhao X."/>
            <person name="Zhong W.Y."/>
            <person name="Peng D.H."/>
            <person name="Ahmad S."/>
            <person name="Lan S."/>
            <person name="Zhang J.S."/>
            <person name="Tsai W.C."/>
            <person name="Van de Peer Y."/>
            <person name="Liu Z.J."/>
        </authorList>
    </citation>
    <scope>NUCLEOTIDE SEQUENCE</scope>
    <source>
        <strain evidence="1">CP</strain>
    </source>
</reference>
<keyword evidence="2" id="KW-1185">Reference proteome</keyword>
<evidence type="ECO:0000313" key="1">
    <source>
        <dbReference type="EMBL" id="KAK1310181.1"/>
    </source>
</evidence>
<reference evidence="1" key="2">
    <citation type="submission" date="2023-06" db="EMBL/GenBank/DDBJ databases">
        <authorList>
            <person name="Ma L."/>
            <person name="Liu K.-W."/>
            <person name="Li Z."/>
            <person name="Hsiao Y.-Y."/>
            <person name="Qi Y."/>
            <person name="Fu T."/>
            <person name="Tang G."/>
            <person name="Zhang D."/>
            <person name="Sun W.-H."/>
            <person name="Liu D.-K."/>
            <person name="Li Y."/>
            <person name="Chen G.-Z."/>
            <person name="Liu X.-D."/>
            <person name="Liao X.-Y."/>
            <person name="Jiang Y.-T."/>
            <person name="Yu X."/>
            <person name="Hao Y."/>
            <person name="Huang J."/>
            <person name="Zhao X.-W."/>
            <person name="Ke S."/>
            <person name="Chen Y.-Y."/>
            <person name="Wu W.-L."/>
            <person name="Hsu J.-L."/>
            <person name="Lin Y.-F."/>
            <person name="Huang M.-D."/>
            <person name="Li C.-Y."/>
            <person name="Huang L."/>
            <person name="Wang Z.-W."/>
            <person name="Zhao X."/>
            <person name="Zhong W.-Y."/>
            <person name="Peng D.-H."/>
            <person name="Ahmad S."/>
            <person name="Lan S."/>
            <person name="Zhang J.-S."/>
            <person name="Tsai W.-C."/>
            <person name="Van De Peer Y."/>
            <person name="Liu Z.-J."/>
        </authorList>
    </citation>
    <scope>NUCLEOTIDE SEQUENCE</scope>
    <source>
        <strain evidence="1">CP</strain>
        <tissue evidence="1">Leaves</tissue>
    </source>
</reference>
<dbReference type="AlphaFoldDB" id="A0AAV9E9P0"/>
<accession>A0AAV9E9P0</accession>
<protein>
    <submittedName>
        <fullName evidence="1">Uncharacterized protein</fullName>
    </submittedName>
</protein>
<organism evidence="1 2">
    <name type="scientific">Acorus calamus</name>
    <name type="common">Sweet flag</name>
    <dbReference type="NCBI Taxonomy" id="4465"/>
    <lineage>
        <taxon>Eukaryota</taxon>
        <taxon>Viridiplantae</taxon>
        <taxon>Streptophyta</taxon>
        <taxon>Embryophyta</taxon>
        <taxon>Tracheophyta</taxon>
        <taxon>Spermatophyta</taxon>
        <taxon>Magnoliopsida</taxon>
        <taxon>Liliopsida</taxon>
        <taxon>Acoraceae</taxon>
        <taxon>Acorus</taxon>
    </lineage>
</organism>
<gene>
    <name evidence="1" type="ORF">QJS10_CPA08g00539</name>
</gene>